<keyword evidence="2" id="KW-1185">Reference proteome</keyword>
<protein>
    <submittedName>
        <fullName evidence="1">Uncharacterized protein</fullName>
    </submittedName>
</protein>
<reference evidence="1" key="1">
    <citation type="submission" date="2022-08" db="EMBL/GenBank/DDBJ databases">
        <title>Genome Sequence of Lecanicillium fungicola.</title>
        <authorList>
            <person name="Buettner E."/>
        </authorList>
    </citation>
    <scope>NUCLEOTIDE SEQUENCE</scope>
    <source>
        <strain evidence="1">Babe33</strain>
    </source>
</reference>
<dbReference type="EMBL" id="JANJQO010001162">
    <property type="protein sequence ID" value="KAJ2972378.1"/>
    <property type="molecule type" value="Genomic_DNA"/>
</dbReference>
<name>A0ACC1N1Q2_9HYPO</name>
<accession>A0ACC1N1Q2</accession>
<gene>
    <name evidence="1" type="ORF">NQ176_g7193</name>
</gene>
<organism evidence="1 2">
    <name type="scientific">Zarea fungicola</name>
    <dbReference type="NCBI Taxonomy" id="93591"/>
    <lineage>
        <taxon>Eukaryota</taxon>
        <taxon>Fungi</taxon>
        <taxon>Dikarya</taxon>
        <taxon>Ascomycota</taxon>
        <taxon>Pezizomycotina</taxon>
        <taxon>Sordariomycetes</taxon>
        <taxon>Hypocreomycetidae</taxon>
        <taxon>Hypocreales</taxon>
        <taxon>Cordycipitaceae</taxon>
        <taxon>Zarea</taxon>
    </lineage>
</organism>
<proteinExistence type="predicted"/>
<evidence type="ECO:0000313" key="2">
    <source>
        <dbReference type="Proteomes" id="UP001143910"/>
    </source>
</evidence>
<comment type="caution">
    <text evidence="1">The sequence shown here is derived from an EMBL/GenBank/DDBJ whole genome shotgun (WGS) entry which is preliminary data.</text>
</comment>
<sequence>MTDLWKTIPQVSKLLKVETLQPVEEATSSTAIINAMSARQTQRFLKVDNLWEVTPLLTLSDITDEAETLRVTLLATAIRPIRLHNRLYLQDALASTDLIPTITRNIVHCDGQALAYPMLECLQRSIDVMNAIVGRAPSYAPSFAEAIPTMCRLLAGMEIPSMPQTSSIVLLVSTIILWFKAFHGCSKGHNVCWAYFPTGQLAQILIDSSNADCTEEQRSAIEMFRAVADMSNYAPVLVWEPLLRAIPARFRRLE</sequence>
<dbReference type="Proteomes" id="UP001143910">
    <property type="component" value="Unassembled WGS sequence"/>
</dbReference>
<evidence type="ECO:0000313" key="1">
    <source>
        <dbReference type="EMBL" id="KAJ2972378.1"/>
    </source>
</evidence>